<dbReference type="OrthoDB" id="9770099at2"/>
<dbReference type="AlphaFoldDB" id="A0A139WZV5"/>
<feature type="transmembrane region" description="Helical" evidence="7">
    <location>
        <begin position="282"/>
        <end position="309"/>
    </location>
</feature>
<dbReference type="PANTHER" id="PTHR30572">
    <property type="entry name" value="MEMBRANE COMPONENT OF TRANSPORTER-RELATED"/>
    <property type="match status" value="1"/>
</dbReference>
<evidence type="ECO:0000256" key="3">
    <source>
        <dbReference type="ARBA" id="ARBA00022692"/>
    </source>
</evidence>
<evidence type="ECO:0000256" key="2">
    <source>
        <dbReference type="ARBA" id="ARBA00022475"/>
    </source>
</evidence>
<dbReference type="Pfam" id="PF02687">
    <property type="entry name" value="FtsX"/>
    <property type="match status" value="1"/>
</dbReference>
<feature type="domain" description="ABC3 transporter permease C-terminal" evidence="8">
    <location>
        <begin position="291"/>
        <end position="402"/>
    </location>
</feature>
<organism evidence="10 11">
    <name type="scientific">Scytonema hofmannii PCC 7110</name>
    <dbReference type="NCBI Taxonomy" id="128403"/>
    <lineage>
        <taxon>Bacteria</taxon>
        <taxon>Bacillati</taxon>
        <taxon>Cyanobacteriota</taxon>
        <taxon>Cyanophyceae</taxon>
        <taxon>Nostocales</taxon>
        <taxon>Scytonemataceae</taxon>
        <taxon>Scytonema</taxon>
    </lineage>
</organism>
<evidence type="ECO:0000256" key="7">
    <source>
        <dbReference type="SAM" id="Phobius"/>
    </source>
</evidence>
<keyword evidence="4 7" id="KW-1133">Transmembrane helix</keyword>
<accession>A0A139WZV5</accession>
<feature type="transmembrane region" description="Helical" evidence="7">
    <location>
        <begin position="21"/>
        <end position="44"/>
    </location>
</feature>
<gene>
    <name evidence="10" type="ORF">WA1_05540</name>
</gene>
<dbReference type="InterPro" id="IPR050250">
    <property type="entry name" value="Macrolide_Exporter_MacB"/>
</dbReference>
<dbReference type="GO" id="GO:0005886">
    <property type="term" value="C:plasma membrane"/>
    <property type="evidence" value="ECO:0007669"/>
    <property type="project" value="UniProtKB-SubCell"/>
</dbReference>
<sequence length="408" mass="42899">MSIDFAENLNMAVRTLSANKLRSSLTMLGMIIGNASVIAIISVGQGAQQFVSQQFESLGSNMLFVIPGVAQDGPLSSAASSKSLVLADAIAIAREVPAVAGVAPETTENFRVTWTDRDTQVNVTGTTPQYPNVRNANVSIGRFFSDLELDQNHRVAVLGGETARSLFGTLDPLGKKIRIRNLSFRTIGVMAKKGAAMGANQDEVVFIPISVMVNQLTGQENSRTSPTVQSIAVSARNSKSMSAAQYQITNLLRLRHNIKGENDFTVRSQQDLLKTVNSITGMLVILLAATAGISLLVGGIGIMNIMLVSVTERTHEIGLRKAIGATSTDVLIQFAVEAVILSLVGGSFGILLGLVGTVILATLTPLEAVISPIAIILAVGVSGVIGLGFGVVPARNAARLEPIVALRS</sequence>
<dbReference type="GO" id="GO:0022857">
    <property type="term" value="F:transmembrane transporter activity"/>
    <property type="evidence" value="ECO:0007669"/>
    <property type="project" value="TreeGrafter"/>
</dbReference>
<dbReference type="PANTHER" id="PTHR30572:SF4">
    <property type="entry name" value="ABC TRANSPORTER PERMEASE YTRF"/>
    <property type="match status" value="1"/>
</dbReference>
<protein>
    <submittedName>
        <fullName evidence="10">ABC transporter permease</fullName>
    </submittedName>
</protein>
<dbReference type="InterPro" id="IPR003838">
    <property type="entry name" value="ABC3_permease_C"/>
</dbReference>
<feature type="transmembrane region" description="Helical" evidence="7">
    <location>
        <begin position="330"/>
        <end position="363"/>
    </location>
</feature>
<keyword evidence="2" id="KW-1003">Cell membrane</keyword>
<feature type="transmembrane region" description="Helical" evidence="7">
    <location>
        <begin position="369"/>
        <end position="392"/>
    </location>
</feature>
<dbReference type="Pfam" id="PF12704">
    <property type="entry name" value="MacB_PCD"/>
    <property type="match status" value="1"/>
</dbReference>
<feature type="domain" description="MacB-like periplasmic core" evidence="9">
    <location>
        <begin position="23"/>
        <end position="250"/>
    </location>
</feature>
<evidence type="ECO:0000256" key="5">
    <source>
        <dbReference type="ARBA" id="ARBA00023136"/>
    </source>
</evidence>
<comment type="caution">
    <text evidence="10">The sequence shown here is derived from an EMBL/GenBank/DDBJ whole genome shotgun (WGS) entry which is preliminary data.</text>
</comment>
<comment type="subcellular location">
    <subcellularLocation>
        <location evidence="1">Cell membrane</location>
        <topology evidence="1">Multi-pass membrane protein</topology>
    </subcellularLocation>
</comment>
<dbReference type="InterPro" id="IPR025857">
    <property type="entry name" value="MacB_PCD"/>
</dbReference>
<keyword evidence="3 7" id="KW-0812">Transmembrane</keyword>
<evidence type="ECO:0000256" key="1">
    <source>
        <dbReference type="ARBA" id="ARBA00004651"/>
    </source>
</evidence>
<keyword evidence="11" id="KW-1185">Reference proteome</keyword>
<name>A0A139WZV5_9CYAN</name>
<dbReference type="EMBL" id="ANNX02000045">
    <property type="protein sequence ID" value="KYC37984.1"/>
    <property type="molecule type" value="Genomic_DNA"/>
</dbReference>
<evidence type="ECO:0000313" key="11">
    <source>
        <dbReference type="Proteomes" id="UP000076925"/>
    </source>
</evidence>
<proteinExistence type="inferred from homology"/>
<comment type="similarity">
    <text evidence="6">Belongs to the ABC-4 integral membrane protein family.</text>
</comment>
<evidence type="ECO:0000259" key="9">
    <source>
        <dbReference type="Pfam" id="PF12704"/>
    </source>
</evidence>
<evidence type="ECO:0000313" key="10">
    <source>
        <dbReference type="EMBL" id="KYC37984.1"/>
    </source>
</evidence>
<evidence type="ECO:0000256" key="4">
    <source>
        <dbReference type="ARBA" id="ARBA00022989"/>
    </source>
</evidence>
<evidence type="ECO:0000256" key="6">
    <source>
        <dbReference type="ARBA" id="ARBA00038076"/>
    </source>
</evidence>
<dbReference type="STRING" id="128403.WA1_05540"/>
<dbReference type="Proteomes" id="UP000076925">
    <property type="component" value="Unassembled WGS sequence"/>
</dbReference>
<evidence type="ECO:0000259" key="8">
    <source>
        <dbReference type="Pfam" id="PF02687"/>
    </source>
</evidence>
<reference evidence="10 11" key="1">
    <citation type="journal article" date="2013" name="Genome Biol. Evol.">
        <title>Genomes of Stigonematalean cyanobacteria (subsection V) and the evolution of oxygenic photosynthesis from prokaryotes to plastids.</title>
        <authorList>
            <person name="Dagan T."/>
            <person name="Roettger M."/>
            <person name="Stucken K."/>
            <person name="Landan G."/>
            <person name="Koch R."/>
            <person name="Major P."/>
            <person name="Gould S.B."/>
            <person name="Goremykin V.V."/>
            <person name="Rippka R."/>
            <person name="Tandeau de Marsac N."/>
            <person name="Gugger M."/>
            <person name="Lockhart P.J."/>
            <person name="Allen J.F."/>
            <person name="Brune I."/>
            <person name="Maus I."/>
            <person name="Puhler A."/>
            <person name="Martin W.F."/>
        </authorList>
    </citation>
    <scope>NUCLEOTIDE SEQUENCE [LARGE SCALE GENOMIC DNA]</scope>
    <source>
        <strain evidence="10 11">PCC 7110</strain>
    </source>
</reference>
<keyword evidence="5 7" id="KW-0472">Membrane</keyword>